<feature type="transmembrane region" description="Helical" evidence="8">
    <location>
        <begin position="176"/>
        <end position="202"/>
    </location>
</feature>
<organism evidence="10 11">
    <name type="scientific">Helianthus annuus</name>
    <name type="common">Common sunflower</name>
    <dbReference type="NCBI Taxonomy" id="4232"/>
    <lineage>
        <taxon>Eukaryota</taxon>
        <taxon>Viridiplantae</taxon>
        <taxon>Streptophyta</taxon>
        <taxon>Embryophyta</taxon>
        <taxon>Tracheophyta</taxon>
        <taxon>Spermatophyta</taxon>
        <taxon>Magnoliopsida</taxon>
        <taxon>eudicotyledons</taxon>
        <taxon>Gunneridae</taxon>
        <taxon>Pentapetalae</taxon>
        <taxon>asterids</taxon>
        <taxon>campanulids</taxon>
        <taxon>Asterales</taxon>
        <taxon>Asteraceae</taxon>
        <taxon>Asteroideae</taxon>
        <taxon>Heliantheae alliance</taxon>
        <taxon>Heliantheae</taxon>
        <taxon>Helianthus</taxon>
    </lineage>
</organism>
<keyword evidence="7 8" id="KW-0472">Membrane</keyword>
<dbReference type="Gramene" id="mRNA:HanXRQr2_Chr03g0098041">
    <property type="protein sequence ID" value="mRNA:HanXRQr2_Chr03g0098041"/>
    <property type="gene ID" value="HanXRQr2_Chr03g0098041"/>
</dbReference>
<dbReference type="EMBL" id="MNCJ02000318">
    <property type="protein sequence ID" value="KAF5813411.1"/>
    <property type="molecule type" value="Genomic_DNA"/>
</dbReference>
<reference evidence="10" key="2">
    <citation type="submission" date="2017-02" db="EMBL/GenBank/DDBJ databases">
        <title>Sunflower complete genome.</title>
        <authorList>
            <person name="Langlade N."/>
            <person name="Munos S."/>
        </authorList>
    </citation>
    <scope>NUCLEOTIDE SEQUENCE [LARGE SCALE GENOMIC DNA]</scope>
    <source>
        <tissue evidence="10">Leaves</tissue>
    </source>
</reference>
<keyword evidence="4 8" id="KW-0812">Transmembrane</keyword>
<sequence>MYQKTMKTYSYVGKKLEQLCSSCFFRFIWFHLRGNKFSLELIYFLFISSLGFSILRSLDAKSPTFTPGNLDLFFTSVSAAAVTSMSTVEMEVFSNTQLVILTILMLIGGEVFTSWLSLKLRTLFFKVSHKDDDTVDLSLSNHHEDPSNNIAILELESSISESINHMEVLKYKSLKFLSLVVLFYLLFVHVLGLVSVFIYINAISSARNILEQKGLHAVTFSFFTIVSSFSNCGFIPTNENMLIFRKNSGLLLIIVPQILLGNTLFPPVLRSIIWAVGKITNKEETRYLLRNSKVVGYHHLLSYKHSFLLLITVSVFLMVQYILFSSMEWTSGSLGDLNVYQKLVGILFQVVNTRHTGESVVDLSTISGAVLVLFIFMMYLPPYTSFLPVGEEICEQGSKRNSKVIENFTFSQLTYLVIFIIIVCITERKKMVNDPLNFNVLNIVVEVISAYGNVGLSTGYNCDRRLKPNGSCENKWYGFSGKFSDEGKVVIIIVMIFGRLKKFSINGGKAWKLM</sequence>
<feature type="transmembrane region" description="Helical" evidence="8">
    <location>
        <begin position="360"/>
        <end position="380"/>
    </location>
</feature>
<evidence type="ECO:0000256" key="6">
    <source>
        <dbReference type="ARBA" id="ARBA00023065"/>
    </source>
</evidence>
<dbReference type="Proteomes" id="UP000215914">
    <property type="component" value="Chromosome 3"/>
</dbReference>
<proteinExistence type="inferred from homology"/>
<evidence type="ECO:0000256" key="8">
    <source>
        <dbReference type="SAM" id="Phobius"/>
    </source>
</evidence>
<reference evidence="9" key="3">
    <citation type="submission" date="2020-06" db="EMBL/GenBank/DDBJ databases">
        <title>Helianthus annuus Genome sequencing and assembly Release 2.</title>
        <authorList>
            <person name="Gouzy J."/>
            <person name="Langlade N."/>
            <person name="Munos S."/>
        </authorList>
    </citation>
    <scope>NUCLEOTIDE SEQUENCE</scope>
    <source>
        <tissue evidence="9">Leaves</tissue>
    </source>
</reference>
<evidence type="ECO:0000313" key="10">
    <source>
        <dbReference type="EMBL" id="OTG30697.1"/>
    </source>
</evidence>
<feature type="transmembrane region" description="Helical" evidence="8">
    <location>
        <begin position="98"/>
        <end position="118"/>
    </location>
</feature>
<accession>A0A251V502</accession>
<feature type="transmembrane region" description="Helical" evidence="8">
    <location>
        <begin position="214"/>
        <end position="235"/>
    </location>
</feature>
<dbReference type="PANTHER" id="PTHR31064:SF38">
    <property type="entry name" value="CATION TRANSPORTER HKT1_4-RELATED"/>
    <property type="match status" value="1"/>
</dbReference>
<dbReference type="PANTHER" id="PTHR31064">
    <property type="entry name" value="POTASSIUM TRANSPORT PROTEIN DDB_G0292412-RELATED"/>
    <property type="match status" value="1"/>
</dbReference>
<gene>
    <name evidence="10" type="primary">HKT2</name>
    <name evidence="10" type="ORF">HannXRQ_Chr03g0067361</name>
    <name evidence="9" type="ORF">HanXRQr2_Chr03g0098041</name>
</gene>
<dbReference type="InterPro" id="IPR051143">
    <property type="entry name" value="TrkH_K-transport"/>
</dbReference>
<keyword evidence="3" id="KW-0813">Transport</keyword>
<evidence type="ECO:0000313" key="9">
    <source>
        <dbReference type="EMBL" id="KAF5813411.1"/>
    </source>
</evidence>
<dbReference type="AlphaFoldDB" id="A0A251V502"/>
<dbReference type="EMBL" id="CM007892">
    <property type="protein sequence ID" value="OTG30697.1"/>
    <property type="molecule type" value="Genomic_DNA"/>
</dbReference>
<keyword evidence="5 8" id="KW-1133">Transmembrane helix</keyword>
<dbReference type="InterPro" id="IPR003445">
    <property type="entry name" value="Cat_transpt"/>
</dbReference>
<dbReference type="GO" id="GO:0005886">
    <property type="term" value="C:plasma membrane"/>
    <property type="evidence" value="ECO:0000318"/>
    <property type="project" value="GO_Central"/>
</dbReference>
<dbReference type="Pfam" id="PF02386">
    <property type="entry name" value="TrkH"/>
    <property type="match status" value="2"/>
</dbReference>
<protein>
    <submittedName>
        <fullName evidence="9 10">Cation transporter</fullName>
    </submittedName>
</protein>
<dbReference type="InParanoid" id="A0A251V502"/>
<feature type="transmembrane region" description="Helical" evidence="8">
    <location>
        <begin position="306"/>
        <end position="324"/>
    </location>
</feature>
<evidence type="ECO:0000256" key="2">
    <source>
        <dbReference type="ARBA" id="ARBA00010864"/>
    </source>
</evidence>
<dbReference type="OMA" id="ENITDRH"/>
<evidence type="ECO:0000256" key="7">
    <source>
        <dbReference type="ARBA" id="ARBA00023136"/>
    </source>
</evidence>
<keyword evidence="6" id="KW-0406">Ion transport</keyword>
<dbReference type="GO" id="GO:0008324">
    <property type="term" value="F:monoatomic cation transmembrane transporter activity"/>
    <property type="evidence" value="ECO:0000318"/>
    <property type="project" value="GO_Central"/>
</dbReference>
<comment type="subcellular location">
    <subcellularLocation>
        <location evidence="1">Membrane</location>
        <topology evidence="1">Multi-pass membrane protein</topology>
    </subcellularLocation>
</comment>
<evidence type="ECO:0000313" key="11">
    <source>
        <dbReference type="Proteomes" id="UP000215914"/>
    </source>
</evidence>
<name>A0A251V502_HELAN</name>
<dbReference type="STRING" id="4232.A0A251V502"/>
<dbReference type="GO" id="GO:0030001">
    <property type="term" value="P:metal ion transport"/>
    <property type="evidence" value="ECO:0007669"/>
    <property type="project" value="UniProtKB-ARBA"/>
</dbReference>
<evidence type="ECO:0000256" key="1">
    <source>
        <dbReference type="ARBA" id="ARBA00004141"/>
    </source>
</evidence>
<comment type="similarity">
    <text evidence="2">Belongs to the TrkH potassium transport family. HKT (TC 2.A.38.3) subfamily.</text>
</comment>
<dbReference type="OrthoDB" id="9999863at2759"/>
<feature type="transmembrane region" description="Helical" evidence="8">
    <location>
        <begin position="408"/>
        <end position="426"/>
    </location>
</feature>
<reference evidence="9 11" key="1">
    <citation type="journal article" date="2017" name="Nature">
        <title>The sunflower genome provides insights into oil metabolism, flowering and Asterid evolution.</title>
        <authorList>
            <person name="Badouin H."/>
            <person name="Gouzy J."/>
            <person name="Grassa C.J."/>
            <person name="Murat F."/>
            <person name="Staton S.E."/>
            <person name="Cottret L."/>
            <person name="Lelandais-Briere C."/>
            <person name="Owens G.L."/>
            <person name="Carrere S."/>
            <person name="Mayjonade B."/>
            <person name="Legrand L."/>
            <person name="Gill N."/>
            <person name="Kane N.C."/>
            <person name="Bowers J.E."/>
            <person name="Hubner S."/>
            <person name="Bellec A."/>
            <person name="Berard A."/>
            <person name="Berges H."/>
            <person name="Blanchet N."/>
            <person name="Boniface M.C."/>
            <person name="Brunel D."/>
            <person name="Catrice O."/>
            <person name="Chaidir N."/>
            <person name="Claudel C."/>
            <person name="Donnadieu C."/>
            <person name="Faraut T."/>
            <person name="Fievet G."/>
            <person name="Helmstetter N."/>
            <person name="King M."/>
            <person name="Knapp S.J."/>
            <person name="Lai Z."/>
            <person name="Le Paslier M.C."/>
            <person name="Lippi Y."/>
            <person name="Lorenzon L."/>
            <person name="Mandel J.R."/>
            <person name="Marage G."/>
            <person name="Marchand G."/>
            <person name="Marquand E."/>
            <person name="Bret-Mestries E."/>
            <person name="Morien E."/>
            <person name="Nambeesan S."/>
            <person name="Nguyen T."/>
            <person name="Pegot-Espagnet P."/>
            <person name="Pouilly N."/>
            <person name="Raftis F."/>
            <person name="Sallet E."/>
            <person name="Schiex T."/>
            <person name="Thomas J."/>
            <person name="Vandecasteele C."/>
            <person name="Vares D."/>
            <person name="Vear F."/>
            <person name="Vautrin S."/>
            <person name="Crespi M."/>
            <person name="Mangin B."/>
            <person name="Burke J.M."/>
            <person name="Salse J."/>
            <person name="Munos S."/>
            <person name="Vincourt P."/>
            <person name="Rieseberg L.H."/>
            <person name="Langlade N.B."/>
        </authorList>
    </citation>
    <scope>NUCLEOTIDE SEQUENCE [LARGE SCALE GENOMIC DNA]</scope>
    <source>
        <strain evidence="11">cv. SF193</strain>
        <tissue evidence="9">Leaves</tissue>
    </source>
</reference>
<evidence type="ECO:0000256" key="4">
    <source>
        <dbReference type="ARBA" id="ARBA00022692"/>
    </source>
</evidence>
<evidence type="ECO:0000256" key="3">
    <source>
        <dbReference type="ARBA" id="ARBA00022448"/>
    </source>
</evidence>
<evidence type="ECO:0000256" key="5">
    <source>
        <dbReference type="ARBA" id="ARBA00022989"/>
    </source>
</evidence>
<feature type="transmembrane region" description="Helical" evidence="8">
    <location>
        <begin position="247"/>
        <end position="265"/>
    </location>
</feature>
<feature type="transmembrane region" description="Helical" evidence="8">
    <location>
        <begin position="41"/>
        <end position="58"/>
    </location>
</feature>
<keyword evidence="11" id="KW-1185">Reference proteome</keyword>